<evidence type="ECO:0000313" key="2">
    <source>
        <dbReference type="EMBL" id="KGF46369.1"/>
    </source>
</evidence>
<name>A0A096CM43_9FIRM</name>
<proteinExistence type="predicted"/>
<dbReference type="InterPro" id="IPR029039">
    <property type="entry name" value="Flavoprotein-like_sf"/>
</dbReference>
<dbReference type="InterPro" id="IPR001226">
    <property type="entry name" value="Flavodoxin_CS"/>
</dbReference>
<dbReference type="Pfam" id="PF12641">
    <property type="entry name" value="Flavodoxin_3"/>
    <property type="match status" value="1"/>
</dbReference>
<organism evidence="2 3">
    <name type="scientific">Veillonella montpellierensis DNF00314</name>
    <dbReference type="NCBI Taxonomy" id="1401067"/>
    <lineage>
        <taxon>Bacteria</taxon>
        <taxon>Bacillati</taxon>
        <taxon>Bacillota</taxon>
        <taxon>Negativicutes</taxon>
        <taxon>Veillonellales</taxon>
        <taxon>Veillonellaceae</taxon>
        <taxon>Veillonella</taxon>
    </lineage>
</organism>
<dbReference type="GO" id="GO:0016651">
    <property type="term" value="F:oxidoreductase activity, acting on NAD(P)H"/>
    <property type="evidence" value="ECO:0007669"/>
    <property type="project" value="UniProtKB-ARBA"/>
</dbReference>
<dbReference type="eggNOG" id="COG0716">
    <property type="taxonomic scope" value="Bacteria"/>
</dbReference>
<dbReference type="InterPro" id="IPR008254">
    <property type="entry name" value="Flavodoxin/NO_synth"/>
</dbReference>
<evidence type="ECO:0000259" key="1">
    <source>
        <dbReference type="Pfam" id="PF12641"/>
    </source>
</evidence>
<dbReference type="PANTHER" id="PTHR38030">
    <property type="entry name" value="PROTOPORPHYRINOGEN IX DEHYDROGENASE [MENAQUINONE]"/>
    <property type="match status" value="1"/>
</dbReference>
<accession>A0A096CM43</accession>
<keyword evidence="3" id="KW-1185">Reference proteome</keyword>
<dbReference type="Gene3D" id="3.40.50.360">
    <property type="match status" value="1"/>
</dbReference>
<dbReference type="SUPFAM" id="SSF52218">
    <property type="entry name" value="Flavoproteins"/>
    <property type="match status" value="1"/>
</dbReference>
<dbReference type="RefSeq" id="WP_028257993.1">
    <property type="nucleotide sequence ID" value="NZ_JRNT01000042.1"/>
</dbReference>
<dbReference type="PANTHER" id="PTHR38030:SF2">
    <property type="entry name" value="PROTOPORPHYRINOGEN IX DEHYDROGENASE [QUINONE]"/>
    <property type="match status" value="1"/>
</dbReference>
<dbReference type="AlphaFoldDB" id="A0A096CM43"/>
<dbReference type="GO" id="GO:0070819">
    <property type="term" value="F:menaquinone-dependent protoporphyrinogen oxidase activity"/>
    <property type="evidence" value="ECO:0007669"/>
    <property type="project" value="TreeGrafter"/>
</dbReference>
<dbReference type="GO" id="GO:0006783">
    <property type="term" value="P:heme biosynthetic process"/>
    <property type="evidence" value="ECO:0007669"/>
    <property type="project" value="TreeGrafter"/>
</dbReference>
<feature type="domain" description="Flavodoxin-like" evidence="1">
    <location>
        <begin position="6"/>
        <end position="160"/>
    </location>
</feature>
<protein>
    <recommendedName>
        <fullName evidence="1">Flavodoxin-like domain-containing protein</fullName>
    </recommendedName>
</protein>
<dbReference type="InterPro" id="IPR052200">
    <property type="entry name" value="Protoporphyrinogen_IX_DH"/>
</dbReference>
<reference evidence="2 3" key="1">
    <citation type="submission" date="2014-07" db="EMBL/GenBank/DDBJ databases">
        <authorList>
            <person name="McCorrison J."/>
            <person name="Sanka R."/>
            <person name="Torralba M."/>
            <person name="Gillis M."/>
            <person name="Haft D.H."/>
            <person name="Methe B."/>
            <person name="Sutton G."/>
            <person name="Nelson K.E."/>
        </authorList>
    </citation>
    <scope>NUCLEOTIDE SEQUENCE [LARGE SCALE GENOMIC DNA]</scope>
    <source>
        <strain evidence="2 3">DNF00314</strain>
    </source>
</reference>
<comment type="caution">
    <text evidence="2">The sequence shown here is derived from an EMBL/GenBank/DDBJ whole genome shotgun (WGS) entry which is preliminary data.</text>
</comment>
<evidence type="ECO:0000313" key="3">
    <source>
        <dbReference type="Proteomes" id="UP000029628"/>
    </source>
</evidence>
<gene>
    <name evidence="2" type="ORF">HMPREF0872_08510</name>
</gene>
<dbReference type="PROSITE" id="PS00201">
    <property type="entry name" value="FLAVODOXIN"/>
    <property type="match status" value="1"/>
</dbReference>
<dbReference type="GO" id="GO:0009055">
    <property type="term" value="F:electron transfer activity"/>
    <property type="evidence" value="ECO:0007669"/>
    <property type="project" value="InterPro"/>
</dbReference>
<dbReference type="EMBL" id="JRNT01000042">
    <property type="protein sequence ID" value="KGF46369.1"/>
    <property type="molecule type" value="Genomic_DNA"/>
</dbReference>
<dbReference type="GO" id="GO:0010181">
    <property type="term" value="F:FMN binding"/>
    <property type="evidence" value="ECO:0007669"/>
    <property type="project" value="InterPro"/>
</dbReference>
<sequence length="167" mass="17979">MNEIAVVYSTLTGNTKLVAEAVAKALDTTAIFDVKEAPDVSAYDKICVGYWVDRGTADASTRDFMATLHEKEVFVFGTLGANPLSPHGEHSKVAAAGCVPADCHVVGSFICQGKIDPKIIEMFKKMPLTNSHAATEENQQLWADAESHPNEEDLQAAMTAARAAFHK</sequence>
<dbReference type="Proteomes" id="UP000029628">
    <property type="component" value="Unassembled WGS sequence"/>
</dbReference>